<accession>A0A917MKB2</accession>
<protein>
    <submittedName>
        <fullName evidence="5">AsnC family transcriptional regulator</fullName>
    </submittedName>
</protein>
<dbReference type="InterPro" id="IPR000485">
    <property type="entry name" value="AsnC-type_HTH_dom"/>
</dbReference>
<evidence type="ECO:0000256" key="1">
    <source>
        <dbReference type="ARBA" id="ARBA00023015"/>
    </source>
</evidence>
<dbReference type="PANTHER" id="PTHR30154:SF34">
    <property type="entry name" value="TRANSCRIPTIONAL REGULATOR AZLB"/>
    <property type="match status" value="1"/>
</dbReference>
<dbReference type="GO" id="GO:0043200">
    <property type="term" value="P:response to amino acid"/>
    <property type="evidence" value="ECO:0007669"/>
    <property type="project" value="TreeGrafter"/>
</dbReference>
<keyword evidence="1" id="KW-0805">Transcription regulation</keyword>
<dbReference type="EMBL" id="BMJY01000001">
    <property type="protein sequence ID" value="GGH35077.1"/>
    <property type="molecule type" value="Genomic_DNA"/>
</dbReference>
<sequence>MRKPALRALLVSRTMASLDHVDLELLAALSEDPRTTVVALAERLRLSRNTVQARMARLDKTGVFRSFERSISTTALGFPLEAFIAIGVRQVELPRITGELAGVPEVVQVHGMSGQTDLLALVACRDARHLFDVDARILGIEGVERTETSLVMSEAVPYRVSGLMELARREP</sequence>
<organism evidence="5 6">
    <name type="scientific">Microbacterium album</name>
    <dbReference type="NCBI Taxonomy" id="2053191"/>
    <lineage>
        <taxon>Bacteria</taxon>
        <taxon>Bacillati</taxon>
        <taxon>Actinomycetota</taxon>
        <taxon>Actinomycetes</taxon>
        <taxon>Micrococcales</taxon>
        <taxon>Microbacteriaceae</taxon>
        <taxon>Microbacterium</taxon>
    </lineage>
</organism>
<evidence type="ECO:0000256" key="2">
    <source>
        <dbReference type="ARBA" id="ARBA00023125"/>
    </source>
</evidence>
<dbReference type="AlphaFoldDB" id="A0A917MKB2"/>
<dbReference type="InterPro" id="IPR036388">
    <property type="entry name" value="WH-like_DNA-bd_sf"/>
</dbReference>
<dbReference type="PANTHER" id="PTHR30154">
    <property type="entry name" value="LEUCINE-RESPONSIVE REGULATORY PROTEIN"/>
    <property type="match status" value="1"/>
</dbReference>
<dbReference type="SUPFAM" id="SSF54909">
    <property type="entry name" value="Dimeric alpha+beta barrel"/>
    <property type="match status" value="1"/>
</dbReference>
<evidence type="ECO:0000256" key="3">
    <source>
        <dbReference type="ARBA" id="ARBA00023163"/>
    </source>
</evidence>
<dbReference type="Proteomes" id="UP000657592">
    <property type="component" value="Unassembled WGS sequence"/>
</dbReference>
<dbReference type="SMART" id="SM00344">
    <property type="entry name" value="HTH_ASNC"/>
    <property type="match status" value="1"/>
</dbReference>
<dbReference type="SUPFAM" id="SSF46785">
    <property type="entry name" value="Winged helix' DNA-binding domain"/>
    <property type="match status" value="1"/>
</dbReference>
<dbReference type="InterPro" id="IPR019888">
    <property type="entry name" value="Tscrpt_reg_AsnC-like"/>
</dbReference>
<keyword evidence="2" id="KW-0238">DNA-binding</keyword>
<dbReference type="Gene3D" id="1.10.10.10">
    <property type="entry name" value="Winged helix-like DNA-binding domain superfamily/Winged helix DNA-binding domain"/>
    <property type="match status" value="1"/>
</dbReference>
<proteinExistence type="predicted"/>
<evidence type="ECO:0000313" key="5">
    <source>
        <dbReference type="EMBL" id="GGH35077.1"/>
    </source>
</evidence>
<keyword evidence="6" id="KW-1185">Reference proteome</keyword>
<reference evidence="5" key="1">
    <citation type="journal article" date="2014" name="Int. J. Syst. Evol. Microbiol.">
        <title>Complete genome sequence of Corynebacterium casei LMG S-19264T (=DSM 44701T), isolated from a smear-ripened cheese.</title>
        <authorList>
            <consortium name="US DOE Joint Genome Institute (JGI-PGF)"/>
            <person name="Walter F."/>
            <person name="Albersmeier A."/>
            <person name="Kalinowski J."/>
            <person name="Ruckert C."/>
        </authorList>
    </citation>
    <scope>NUCLEOTIDE SEQUENCE</scope>
    <source>
        <strain evidence="5">CGMCC 1.15794</strain>
    </source>
</reference>
<dbReference type="Pfam" id="PF01037">
    <property type="entry name" value="AsnC_trans_reg"/>
    <property type="match status" value="1"/>
</dbReference>
<feature type="domain" description="HTH asnC-type" evidence="4">
    <location>
        <begin position="18"/>
        <end position="79"/>
    </location>
</feature>
<dbReference type="InterPro" id="IPR036390">
    <property type="entry name" value="WH_DNA-bd_sf"/>
</dbReference>
<evidence type="ECO:0000259" key="4">
    <source>
        <dbReference type="PROSITE" id="PS50956"/>
    </source>
</evidence>
<dbReference type="PRINTS" id="PR00033">
    <property type="entry name" value="HTHASNC"/>
</dbReference>
<name>A0A917MKB2_9MICO</name>
<dbReference type="Pfam" id="PF13412">
    <property type="entry name" value="HTH_24"/>
    <property type="match status" value="1"/>
</dbReference>
<gene>
    <name evidence="5" type="ORF">GCM10010921_03260</name>
</gene>
<dbReference type="InterPro" id="IPR019887">
    <property type="entry name" value="Tscrpt_reg_AsnC/Lrp_C"/>
</dbReference>
<reference evidence="5" key="2">
    <citation type="submission" date="2020-09" db="EMBL/GenBank/DDBJ databases">
        <authorList>
            <person name="Sun Q."/>
            <person name="Zhou Y."/>
        </authorList>
    </citation>
    <scope>NUCLEOTIDE SEQUENCE</scope>
    <source>
        <strain evidence="5">CGMCC 1.15794</strain>
    </source>
</reference>
<dbReference type="GO" id="GO:0043565">
    <property type="term" value="F:sequence-specific DNA binding"/>
    <property type="evidence" value="ECO:0007669"/>
    <property type="project" value="InterPro"/>
</dbReference>
<evidence type="ECO:0000313" key="6">
    <source>
        <dbReference type="Proteomes" id="UP000657592"/>
    </source>
</evidence>
<dbReference type="Gene3D" id="3.30.70.920">
    <property type="match status" value="1"/>
</dbReference>
<dbReference type="InterPro" id="IPR011008">
    <property type="entry name" value="Dimeric_a/b-barrel"/>
</dbReference>
<dbReference type="PROSITE" id="PS50956">
    <property type="entry name" value="HTH_ASNC_2"/>
    <property type="match status" value="1"/>
</dbReference>
<comment type="caution">
    <text evidence="5">The sequence shown here is derived from an EMBL/GenBank/DDBJ whole genome shotgun (WGS) entry which is preliminary data.</text>
</comment>
<dbReference type="GO" id="GO:0005829">
    <property type="term" value="C:cytosol"/>
    <property type="evidence" value="ECO:0007669"/>
    <property type="project" value="TreeGrafter"/>
</dbReference>
<keyword evidence="3" id="KW-0804">Transcription</keyword>